<dbReference type="InterPro" id="IPR050360">
    <property type="entry name" value="MFS_Sugar_Transporters"/>
</dbReference>
<evidence type="ECO:0000256" key="4">
    <source>
        <dbReference type="ARBA" id="ARBA00022989"/>
    </source>
</evidence>
<dbReference type="Proteomes" id="UP000452235">
    <property type="component" value="Unassembled WGS sequence"/>
</dbReference>
<gene>
    <name evidence="6" type="ORF">ATEIFO6365_0001094300</name>
</gene>
<dbReference type="GO" id="GO:0005351">
    <property type="term" value="F:carbohydrate:proton symporter activity"/>
    <property type="evidence" value="ECO:0007669"/>
    <property type="project" value="TreeGrafter"/>
</dbReference>
<dbReference type="InterPro" id="IPR005829">
    <property type="entry name" value="Sugar_transporter_CS"/>
</dbReference>
<dbReference type="InterPro" id="IPR036259">
    <property type="entry name" value="MFS_trans_sf"/>
</dbReference>
<keyword evidence="7" id="KW-1185">Reference proteome</keyword>
<keyword evidence="5" id="KW-0472">Membrane</keyword>
<evidence type="ECO:0000313" key="7">
    <source>
        <dbReference type="Proteomes" id="UP000452235"/>
    </source>
</evidence>
<dbReference type="InterPro" id="IPR005828">
    <property type="entry name" value="MFS_sugar_transport-like"/>
</dbReference>
<reference evidence="6 7" key="1">
    <citation type="submission" date="2020-01" db="EMBL/GenBank/DDBJ databases">
        <title>Aspergillus terreus IFO 6365 whole genome shotgun sequence.</title>
        <authorList>
            <person name="Kanamasa S."/>
            <person name="Takahashi H."/>
        </authorList>
    </citation>
    <scope>NUCLEOTIDE SEQUENCE [LARGE SCALE GENOMIC DNA]</scope>
    <source>
        <strain evidence="6 7">IFO 6365</strain>
    </source>
</reference>
<dbReference type="InterPro" id="IPR020846">
    <property type="entry name" value="MFS_dom"/>
</dbReference>
<keyword evidence="4" id="KW-1133">Transmembrane helix</keyword>
<dbReference type="AlphaFoldDB" id="A0A5M3YR03"/>
<dbReference type="Pfam" id="PF00083">
    <property type="entry name" value="Sugar_tr"/>
    <property type="match status" value="1"/>
</dbReference>
<dbReference type="GO" id="GO:0016020">
    <property type="term" value="C:membrane"/>
    <property type="evidence" value="ECO:0007669"/>
    <property type="project" value="UniProtKB-SubCell"/>
</dbReference>
<comment type="caution">
    <text evidence="6">The sequence shown here is derived from an EMBL/GenBank/DDBJ whole genome shotgun (WGS) entry which is preliminary data.</text>
</comment>
<comment type="subcellular location">
    <subcellularLocation>
        <location evidence="1">Membrane</location>
        <topology evidence="1">Multi-pass membrane protein</topology>
    </subcellularLocation>
</comment>
<name>A0A5M3YR03_ASPTE</name>
<evidence type="ECO:0000256" key="1">
    <source>
        <dbReference type="ARBA" id="ARBA00004141"/>
    </source>
</evidence>
<protein>
    <submittedName>
        <fullName evidence="6">Putative transporter</fullName>
    </submittedName>
</protein>
<comment type="similarity">
    <text evidence="2">Belongs to the major facilitator superfamily. Sugar transporter (TC 2.A.1.1) family.</text>
</comment>
<dbReference type="PROSITE" id="PS50850">
    <property type="entry name" value="MFS"/>
    <property type="match status" value="1"/>
</dbReference>
<dbReference type="Gene3D" id="1.20.1250.20">
    <property type="entry name" value="MFS general substrate transporter like domains"/>
    <property type="match status" value="1"/>
</dbReference>
<organism evidence="6 7">
    <name type="scientific">Aspergillus terreus</name>
    <dbReference type="NCBI Taxonomy" id="33178"/>
    <lineage>
        <taxon>Eukaryota</taxon>
        <taxon>Fungi</taxon>
        <taxon>Dikarya</taxon>
        <taxon>Ascomycota</taxon>
        <taxon>Pezizomycotina</taxon>
        <taxon>Eurotiomycetes</taxon>
        <taxon>Eurotiomycetidae</taxon>
        <taxon>Eurotiales</taxon>
        <taxon>Aspergillaceae</taxon>
        <taxon>Aspergillus</taxon>
        <taxon>Aspergillus subgen. Circumdati</taxon>
    </lineage>
</organism>
<evidence type="ECO:0000256" key="5">
    <source>
        <dbReference type="ARBA" id="ARBA00023136"/>
    </source>
</evidence>
<dbReference type="OrthoDB" id="6133115at2759"/>
<dbReference type="PROSITE" id="PS00216">
    <property type="entry name" value="SUGAR_TRANSPORT_1"/>
    <property type="match status" value="1"/>
</dbReference>
<evidence type="ECO:0000256" key="3">
    <source>
        <dbReference type="ARBA" id="ARBA00022692"/>
    </source>
</evidence>
<keyword evidence="3" id="KW-0812">Transmembrane</keyword>
<dbReference type="PANTHER" id="PTHR48022">
    <property type="entry name" value="PLASTIDIC GLUCOSE TRANSPORTER 4"/>
    <property type="match status" value="1"/>
</dbReference>
<dbReference type="EMBL" id="BLJY01000001">
    <property type="protein sequence ID" value="GFF12719.1"/>
    <property type="molecule type" value="Genomic_DNA"/>
</dbReference>
<sequence>MDTFHGHFGTSLQGSGTGLLFSIYAVGNLVGAFFAAPAAEMFGRRLGMFIGSLIIIVGTILEASADVVRQFIGGRFLIGLGISLCNTSAPIYLVEVALPQWRGTFGGLYNVATCTWIAHSTGFLDSNWSWRIPVIIQAVPSVIVLAAAFLIPESPRWQFAHHKPERGRRMLVKYHGFGNEDSALAAYECAEIEQDIQAEAENGARRRWDYGVLFASRDMLYRVWLLFLVCVFLHYLMPVMLQDAGITDEQQQLLLNALNTVFSFVSGMIVKLCPVNSIGSRLEPS</sequence>
<accession>A0A5M3YR03</accession>
<evidence type="ECO:0000313" key="6">
    <source>
        <dbReference type="EMBL" id="GFF12719.1"/>
    </source>
</evidence>
<dbReference type="SUPFAM" id="SSF103473">
    <property type="entry name" value="MFS general substrate transporter"/>
    <property type="match status" value="1"/>
</dbReference>
<dbReference type="PANTHER" id="PTHR48022:SF79">
    <property type="entry name" value="LACTOSE PERMEASE, PUTATIVE (AFU_ORTHOLOGUE AFUA_6G01860)-RELATED"/>
    <property type="match status" value="1"/>
</dbReference>
<proteinExistence type="inferred from homology"/>
<evidence type="ECO:0000256" key="2">
    <source>
        <dbReference type="ARBA" id="ARBA00010992"/>
    </source>
</evidence>